<organism evidence="3 4">
    <name type="scientific">Marivirga aurantiaca</name>
    <dbReference type="NCBI Taxonomy" id="2802615"/>
    <lineage>
        <taxon>Bacteria</taxon>
        <taxon>Pseudomonadati</taxon>
        <taxon>Bacteroidota</taxon>
        <taxon>Cytophagia</taxon>
        <taxon>Cytophagales</taxon>
        <taxon>Marivirgaceae</taxon>
        <taxon>Marivirga</taxon>
    </lineage>
</organism>
<dbReference type="PROSITE" id="PS51819">
    <property type="entry name" value="VOC"/>
    <property type="match status" value="1"/>
</dbReference>
<evidence type="ECO:0000313" key="3">
    <source>
        <dbReference type="EMBL" id="MBK6266423.1"/>
    </source>
</evidence>
<protein>
    <submittedName>
        <fullName evidence="3">VOC family protein</fullName>
    </submittedName>
</protein>
<dbReference type="GO" id="GO:0046872">
    <property type="term" value="F:metal ion binding"/>
    <property type="evidence" value="ECO:0007669"/>
    <property type="project" value="UniProtKB-KW"/>
</dbReference>
<evidence type="ECO:0000313" key="4">
    <source>
        <dbReference type="Proteomes" id="UP000611723"/>
    </source>
</evidence>
<keyword evidence="4" id="KW-1185">Reference proteome</keyword>
<dbReference type="PANTHER" id="PTHR36113">
    <property type="entry name" value="LYASE, PUTATIVE-RELATED-RELATED"/>
    <property type="match status" value="1"/>
</dbReference>
<dbReference type="Gene3D" id="3.10.180.10">
    <property type="entry name" value="2,3-Dihydroxybiphenyl 1,2-Dioxygenase, domain 1"/>
    <property type="match status" value="1"/>
</dbReference>
<dbReference type="InterPro" id="IPR051332">
    <property type="entry name" value="Fosfomycin_Res_Enzymes"/>
</dbReference>
<dbReference type="SUPFAM" id="SSF54593">
    <property type="entry name" value="Glyoxalase/Bleomycin resistance protein/Dihydroxybiphenyl dioxygenase"/>
    <property type="match status" value="1"/>
</dbReference>
<dbReference type="InterPro" id="IPR004360">
    <property type="entry name" value="Glyas_Fos-R_dOase_dom"/>
</dbReference>
<dbReference type="InterPro" id="IPR037523">
    <property type="entry name" value="VOC_core"/>
</dbReference>
<sequence length="130" mass="15223">MYFTQIKETCLYIKDLERAKSFYHGKLELPIIAYVPDKLIFFRSGTSVLLCFNPEYSKEQEVPPPHFALGKQHIAFEVKAEEYESAKKELYEKGIMITYEHQWPTGKRSAYFEDPEGHVLEIVPSGLWDE</sequence>
<comment type="caution">
    <text evidence="3">The sequence shown here is derived from an EMBL/GenBank/DDBJ whole genome shotgun (WGS) entry which is preliminary data.</text>
</comment>
<evidence type="ECO:0000259" key="2">
    <source>
        <dbReference type="PROSITE" id="PS51819"/>
    </source>
</evidence>
<dbReference type="PANTHER" id="PTHR36113:SF6">
    <property type="entry name" value="FOSFOMYCIN RESISTANCE PROTEIN FOSX"/>
    <property type="match status" value="1"/>
</dbReference>
<evidence type="ECO:0000256" key="1">
    <source>
        <dbReference type="ARBA" id="ARBA00022723"/>
    </source>
</evidence>
<dbReference type="Pfam" id="PF00903">
    <property type="entry name" value="Glyoxalase"/>
    <property type="match status" value="1"/>
</dbReference>
<gene>
    <name evidence="3" type="ORF">JKA74_15365</name>
</gene>
<keyword evidence="1" id="KW-0479">Metal-binding</keyword>
<reference evidence="3" key="1">
    <citation type="submission" date="2021-01" db="EMBL/GenBank/DDBJ databases">
        <title>Marivirga aurantiaca sp. nov., isolated from intertidal surface sediments.</title>
        <authorList>
            <person name="Zhang M."/>
        </authorList>
    </citation>
    <scope>NUCLEOTIDE SEQUENCE</scope>
    <source>
        <strain evidence="3">S37H4</strain>
    </source>
</reference>
<dbReference type="Proteomes" id="UP000611723">
    <property type="component" value="Unassembled WGS sequence"/>
</dbReference>
<accession>A0A934X037</accession>
<name>A0A934X037_9BACT</name>
<feature type="domain" description="VOC" evidence="2">
    <location>
        <begin position="5"/>
        <end position="125"/>
    </location>
</feature>
<dbReference type="AlphaFoldDB" id="A0A934X037"/>
<dbReference type="RefSeq" id="WP_201432107.1">
    <property type="nucleotide sequence ID" value="NZ_JAEQBW010000008.1"/>
</dbReference>
<proteinExistence type="predicted"/>
<dbReference type="InterPro" id="IPR029068">
    <property type="entry name" value="Glyas_Bleomycin-R_OHBP_Dase"/>
</dbReference>
<dbReference type="EMBL" id="JAEQBW010000008">
    <property type="protein sequence ID" value="MBK6266423.1"/>
    <property type="molecule type" value="Genomic_DNA"/>
</dbReference>